<evidence type="ECO:0000256" key="7">
    <source>
        <dbReference type="ARBA" id="ARBA00023134"/>
    </source>
</evidence>
<dbReference type="InterPro" id="IPR030387">
    <property type="entry name" value="G_Bms1/Tsr1_dom"/>
</dbReference>
<dbReference type="PANTHER" id="PTHR12858:SF2">
    <property type="entry name" value="RIBOSOME BIOGENESIS PROTEIN BMS1 HOMOLOG"/>
    <property type="match status" value="1"/>
</dbReference>
<dbReference type="GO" id="GO:0005525">
    <property type="term" value="F:GTP binding"/>
    <property type="evidence" value="ECO:0007669"/>
    <property type="project" value="UniProtKB-KW"/>
</dbReference>
<evidence type="ECO:0000256" key="9">
    <source>
        <dbReference type="ARBA" id="ARBA00049117"/>
    </source>
</evidence>
<dbReference type="OMA" id="KLHVPMV"/>
<feature type="compositionally biased region" description="Acidic residues" evidence="11">
    <location>
        <begin position="361"/>
        <end position="374"/>
    </location>
</feature>
<feature type="compositionally biased region" description="Basic and acidic residues" evidence="11">
    <location>
        <begin position="18"/>
        <end position="28"/>
    </location>
</feature>
<feature type="region of interest" description="Disordered" evidence="11">
    <location>
        <begin position="1112"/>
        <end position="1136"/>
    </location>
</feature>
<feature type="region of interest" description="Disordered" evidence="11">
    <location>
        <begin position="421"/>
        <end position="547"/>
    </location>
</feature>
<feature type="region of interest" description="Disordered" evidence="11">
    <location>
        <begin position="594"/>
        <end position="616"/>
    </location>
</feature>
<feature type="compositionally biased region" description="Acidic residues" evidence="11">
    <location>
        <begin position="490"/>
        <end position="538"/>
    </location>
</feature>
<proteinExistence type="inferred from homology"/>
<dbReference type="SMART" id="SM00785">
    <property type="entry name" value="AARP2CN"/>
    <property type="match status" value="1"/>
</dbReference>
<feature type="region of interest" description="Disordered" evidence="11">
    <location>
        <begin position="354"/>
        <end position="380"/>
    </location>
</feature>
<keyword evidence="5" id="KW-0378">Hydrolase</keyword>
<evidence type="ECO:0000313" key="13">
    <source>
        <dbReference type="EMBL" id="KXN73860.1"/>
    </source>
</evidence>
<feature type="compositionally biased region" description="Polar residues" evidence="11">
    <location>
        <begin position="682"/>
        <end position="692"/>
    </location>
</feature>
<dbReference type="AlphaFoldDB" id="A0A137PFW1"/>
<name>A0A137PFW1_CONC2</name>
<dbReference type="GO" id="GO:0003924">
    <property type="term" value="F:GTPase activity"/>
    <property type="evidence" value="ECO:0007669"/>
    <property type="project" value="TreeGrafter"/>
</dbReference>
<comment type="subcellular location">
    <subcellularLocation>
        <location evidence="1">Nucleus</location>
        <location evidence="1">Nucleolus</location>
    </subcellularLocation>
</comment>
<feature type="compositionally biased region" description="Acidic residues" evidence="11">
    <location>
        <begin position="699"/>
        <end position="713"/>
    </location>
</feature>
<dbReference type="Proteomes" id="UP000070444">
    <property type="component" value="Unassembled WGS sequence"/>
</dbReference>
<dbReference type="OrthoDB" id="10260897at2759"/>
<evidence type="ECO:0000256" key="6">
    <source>
        <dbReference type="ARBA" id="ARBA00022840"/>
    </source>
</evidence>
<feature type="region of interest" description="Disordered" evidence="11">
    <location>
        <begin position="1"/>
        <end position="48"/>
    </location>
</feature>
<feature type="compositionally biased region" description="Basic and acidic residues" evidence="11">
    <location>
        <begin position="1118"/>
        <end position="1136"/>
    </location>
</feature>
<sequence length="1172" mass="134038">MDDSKPQKAHRPRQAGVKLDKKNKDKKPGVNHKAFAPYSGANADKQTRRKVEIGQKRLHVPMVDRTPTIPPPVVITVMGPPGCGKSTLIRSLVKRYTKHNLKEVIGPITVVSGKNRRLTFMECNNDLTSMMDLAKVSDLILLMIDGSFGFEMETFEFLNILQTHGFPKVMGVLTHLDDFKDGKKLQNMKKKIKQRFWTEIYQGAKLFYLSGVINNRYPDQEVHNLSRFISIMKFRPLQWRNNHPYLVVDRIEDLTHPEEIQKNEKCDREVTLYGYLRGTNLKRHSRVHIAGVGDFTLDEVSKLNDPCPLPDGQRKSLSERQKLIYAPLSDVGGIVYDKDAIYIDVPGNFTRKSAISKDSKAEDEEAEDDEDEENLVSGVEGVGEKMVLSLQDYDNTLTDQLNDTQIQIFSNSAPVNADIVQKQDEDEEGSESNSEEASYPKEQVEVDAKGRRRRRAVFENELDDQDIPSDDEDEGLGSESDDGKHFGNFNDEDEDAEEEIAFADSDSDLGDLTDEEGNNEDDDSQDDDEDEDEDEDGGENGGSNLNWKEHLIAKAADNFYNHRRVDLMKLVYSDEKLDFGDKINAYTPKELNAKQKANGKEVKDEESDDEFFTIKEDEEEVQKTTIIDSCKSSLKYNHLSKWEDEELLEALRNRFITGRLEGGDNDNDDDEIYGDFEDLEAGNNNEGSSTYVSPFGKEDGEEPSENEDETEEDALARKKEMLKKKFDAEYDGEDDEADKGDFYEQEKAKIAEQLAINEREFEDDDEETQAIVKGYRPGTYVRLKFSKVPCELVKNFNPKYPIIVGGLLANEDTYGFIQVRIKRHRWHPKILKTQDPLIFSLGWRRFQSIPIYSLNDNVHNRMLKYTPEHMHCLATFYGPITPPNTGFCAVQSVSRLKSSFRISATGVVLDIDQSAVIVKKLKLTGLPYQIQKNTCFVKNMFNSALEVAKFEGANVRTVSGIRGQIKKPLTKAPGHFRATFEDKVLKSDIVFLRAWYPVKPKKYYNPVTSHLMGDQKWQGMMTTGELRSKFDVAPAKNRDSAYKQINRVTRRFNTLRLSKSLQSSLPFASKPKDLAKKKKEGYLQKRAVVMGKQEKEVATLMQQLNTLNKEKSVKRKEKLNESRKRLAEKQAKEDEFKERKIKERKKEHYKKMGIEEVRKKIALTKGRVKPGK</sequence>
<dbReference type="EMBL" id="KQ964430">
    <property type="protein sequence ID" value="KXN73860.1"/>
    <property type="molecule type" value="Genomic_DNA"/>
</dbReference>
<keyword evidence="6" id="KW-0067">ATP-binding</keyword>
<dbReference type="Gene3D" id="3.40.50.300">
    <property type="entry name" value="P-loop containing nucleotide triphosphate hydrolases"/>
    <property type="match status" value="1"/>
</dbReference>
<dbReference type="InterPro" id="IPR027417">
    <property type="entry name" value="P-loop_NTPase"/>
</dbReference>
<keyword evidence="7" id="KW-0342">GTP-binding</keyword>
<reference evidence="13 14" key="1">
    <citation type="journal article" date="2015" name="Genome Biol. Evol.">
        <title>Phylogenomic analyses indicate that early fungi evolved digesting cell walls of algal ancestors of land plants.</title>
        <authorList>
            <person name="Chang Y."/>
            <person name="Wang S."/>
            <person name="Sekimoto S."/>
            <person name="Aerts A.L."/>
            <person name="Choi C."/>
            <person name="Clum A."/>
            <person name="LaButti K.M."/>
            <person name="Lindquist E.A."/>
            <person name="Yee Ngan C."/>
            <person name="Ohm R.A."/>
            <person name="Salamov A.A."/>
            <person name="Grigoriev I.V."/>
            <person name="Spatafora J.W."/>
            <person name="Berbee M.L."/>
        </authorList>
    </citation>
    <scope>NUCLEOTIDE SEQUENCE [LARGE SCALE GENOMIC DNA]</scope>
    <source>
        <strain evidence="13 14">NRRL 28638</strain>
    </source>
</reference>
<keyword evidence="14" id="KW-1185">Reference proteome</keyword>
<feature type="domain" description="Bms1-type G" evidence="12">
    <location>
        <begin position="70"/>
        <end position="235"/>
    </location>
</feature>
<keyword evidence="2" id="KW-0690">Ribosome biogenesis</keyword>
<evidence type="ECO:0000256" key="10">
    <source>
        <dbReference type="ARBA" id="ARBA00061391"/>
    </source>
</evidence>
<dbReference type="InterPro" id="IPR037875">
    <property type="entry name" value="Bms1_N"/>
</dbReference>
<feature type="compositionally biased region" description="Basic and acidic residues" evidence="11">
    <location>
        <begin position="438"/>
        <end position="449"/>
    </location>
</feature>
<dbReference type="FunFam" id="3.40.50.300:FF:000105">
    <property type="entry name" value="BMS1 ribosome biogenesis factor"/>
    <property type="match status" value="1"/>
</dbReference>
<dbReference type="GO" id="GO:0000462">
    <property type="term" value="P:maturation of SSU-rRNA from tricistronic rRNA transcript (SSU-rRNA, 5.8S rRNA, LSU-rRNA)"/>
    <property type="evidence" value="ECO:0007669"/>
    <property type="project" value="TreeGrafter"/>
</dbReference>
<evidence type="ECO:0000256" key="1">
    <source>
        <dbReference type="ARBA" id="ARBA00004604"/>
    </source>
</evidence>
<dbReference type="GO" id="GO:0030686">
    <property type="term" value="C:90S preribosome"/>
    <property type="evidence" value="ECO:0007669"/>
    <property type="project" value="TreeGrafter"/>
</dbReference>
<organism evidence="13 14">
    <name type="scientific">Conidiobolus coronatus (strain ATCC 28846 / CBS 209.66 / NRRL 28638)</name>
    <name type="common">Delacroixia coronata</name>
    <dbReference type="NCBI Taxonomy" id="796925"/>
    <lineage>
        <taxon>Eukaryota</taxon>
        <taxon>Fungi</taxon>
        <taxon>Fungi incertae sedis</taxon>
        <taxon>Zoopagomycota</taxon>
        <taxon>Entomophthoromycotina</taxon>
        <taxon>Entomophthoromycetes</taxon>
        <taxon>Entomophthorales</taxon>
        <taxon>Ancylistaceae</taxon>
        <taxon>Conidiobolus</taxon>
    </lineage>
</organism>
<dbReference type="SMART" id="SM01362">
    <property type="entry name" value="DUF663"/>
    <property type="match status" value="1"/>
</dbReference>
<evidence type="ECO:0000259" key="12">
    <source>
        <dbReference type="PROSITE" id="PS51714"/>
    </source>
</evidence>
<protein>
    <submittedName>
        <fullName evidence="13">DUF663-domain-containing protein</fullName>
    </submittedName>
</protein>
<dbReference type="GO" id="GO:0005654">
    <property type="term" value="C:nucleoplasm"/>
    <property type="evidence" value="ECO:0007669"/>
    <property type="project" value="UniProtKB-ARBA"/>
</dbReference>
<dbReference type="PANTHER" id="PTHR12858">
    <property type="entry name" value="RIBOSOME BIOGENESIS PROTEIN"/>
    <property type="match status" value="1"/>
</dbReference>
<dbReference type="GO" id="GO:0000479">
    <property type="term" value="P:endonucleolytic cleavage of tricistronic rRNA transcript (SSU-rRNA, 5.8S rRNA, LSU-rRNA)"/>
    <property type="evidence" value="ECO:0007669"/>
    <property type="project" value="TreeGrafter"/>
</dbReference>
<evidence type="ECO:0000256" key="3">
    <source>
        <dbReference type="ARBA" id="ARBA00022553"/>
    </source>
</evidence>
<dbReference type="Pfam" id="PF08142">
    <property type="entry name" value="AARP2CN"/>
    <property type="match status" value="1"/>
</dbReference>
<feature type="compositionally biased region" description="Acidic residues" evidence="11">
    <location>
        <begin position="663"/>
        <end position="680"/>
    </location>
</feature>
<dbReference type="PROSITE" id="PS51714">
    <property type="entry name" value="G_BMS1"/>
    <property type="match status" value="1"/>
</dbReference>
<feature type="compositionally biased region" description="Acidic residues" evidence="11">
    <location>
        <begin position="604"/>
        <end position="616"/>
    </location>
</feature>
<dbReference type="SUPFAM" id="SSF52540">
    <property type="entry name" value="P-loop containing nucleoside triphosphate hydrolases"/>
    <property type="match status" value="1"/>
</dbReference>
<keyword evidence="3" id="KW-0597">Phosphoprotein</keyword>
<dbReference type="InterPro" id="IPR007034">
    <property type="entry name" value="BMS1_TSR1_C"/>
</dbReference>
<feature type="compositionally biased region" description="Acidic residues" evidence="11">
    <location>
        <begin position="460"/>
        <end position="480"/>
    </location>
</feature>
<accession>A0A137PFW1</accession>
<dbReference type="GO" id="GO:0005524">
    <property type="term" value="F:ATP binding"/>
    <property type="evidence" value="ECO:0007669"/>
    <property type="project" value="UniProtKB-KW"/>
</dbReference>
<feature type="compositionally biased region" description="Acidic residues" evidence="11">
    <location>
        <begin position="424"/>
        <end position="434"/>
    </location>
</feature>
<comment type="similarity">
    <text evidence="10">Belongs to the TRAFAC class translation factor GTPase superfamily. Bms1-like GTPase family. BMS1 subfamily.</text>
</comment>
<dbReference type="InterPro" id="IPR012948">
    <property type="entry name" value="AARP2CN"/>
</dbReference>
<dbReference type="Pfam" id="PF04950">
    <property type="entry name" value="RIBIOP_C"/>
    <property type="match status" value="1"/>
</dbReference>
<dbReference type="CDD" id="cd01882">
    <property type="entry name" value="BMS1"/>
    <property type="match status" value="1"/>
</dbReference>
<dbReference type="STRING" id="796925.A0A137PFW1"/>
<evidence type="ECO:0000256" key="4">
    <source>
        <dbReference type="ARBA" id="ARBA00022741"/>
    </source>
</evidence>
<keyword evidence="8" id="KW-0539">Nucleus</keyword>
<comment type="catalytic activity">
    <reaction evidence="9">
        <text>GTP + H2O = GDP + phosphate + H(+)</text>
        <dbReference type="Rhea" id="RHEA:19669"/>
        <dbReference type="ChEBI" id="CHEBI:15377"/>
        <dbReference type="ChEBI" id="CHEBI:15378"/>
        <dbReference type="ChEBI" id="CHEBI:37565"/>
        <dbReference type="ChEBI" id="CHEBI:43474"/>
        <dbReference type="ChEBI" id="CHEBI:58189"/>
    </reaction>
    <physiologicalReaction direction="left-to-right" evidence="9">
        <dbReference type="Rhea" id="RHEA:19670"/>
    </physiologicalReaction>
</comment>
<dbReference type="GO" id="GO:0034511">
    <property type="term" value="F:U3 snoRNA binding"/>
    <property type="evidence" value="ECO:0007669"/>
    <property type="project" value="TreeGrafter"/>
</dbReference>
<evidence type="ECO:0000256" key="5">
    <source>
        <dbReference type="ARBA" id="ARBA00022801"/>
    </source>
</evidence>
<dbReference type="GO" id="GO:0032040">
    <property type="term" value="C:small-subunit processome"/>
    <property type="evidence" value="ECO:0007669"/>
    <property type="project" value="UniProtKB-ARBA"/>
</dbReference>
<keyword evidence="4" id="KW-0547">Nucleotide-binding</keyword>
<evidence type="ECO:0000256" key="2">
    <source>
        <dbReference type="ARBA" id="ARBA00022517"/>
    </source>
</evidence>
<evidence type="ECO:0000313" key="14">
    <source>
        <dbReference type="Proteomes" id="UP000070444"/>
    </source>
</evidence>
<gene>
    <name evidence="13" type="ORF">CONCODRAFT_77140</name>
</gene>
<feature type="region of interest" description="Disordered" evidence="11">
    <location>
        <begin position="658"/>
        <end position="713"/>
    </location>
</feature>
<evidence type="ECO:0000256" key="8">
    <source>
        <dbReference type="ARBA" id="ARBA00023242"/>
    </source>
</evidence>
<evidence type="ECO:0000256" key="11">
    <source>
        <dbReference type="SAM" id="MobiDB-lite"/>
    </source>
</evidence>
<dbReference type="InterPro" id="IPR039761">
    <property type="entry name" value="Bms1/Tsr1"/>
</dbReference>